<evidence type="ECO:0000313" key="3">
    <source>
        <dbReference type="Proteomes" id="UP000007431"/>
    </source>
</evidence>
<dbReference type="HOGENOM" id="CLU_1636357_0_0_1"/>
<evidence type="ECO:0000256" key="1">
    <source>
        <dbReference type="SAM" id="MobiDB-lite"/>
    </source>
</evidence>
<feature type="region of interest" description="Disordered" evidence="1">
    <location>
        <begin position="127"/>
        <end position="146"/>
    </location>
</feature>
<name>D8QGH9_SCHCM</name>
<sequence length="162" mass="18008">MDSGPNKIALGGIGGSIQAAAQYLQRKIQDPASTQNTASNARAAAEDLRHNTQMVLMAYIELQGVIVKILRMREGGSTFSEEEKKRIAQFFYSFGRHFDTIPGTSIQHTGEVETRWLKESVSGRRKTLSTAAPFEGSSTRQGLPLYDEDGYVRTSDQLPRRR</sequence>
<dbReference type="VEuPathDB" id="FungiDB:SCHCODRAFT_02602558"/>
<dbReference type="Proteomes" id="UP000007431">
    <property type="component" value="Unassembled WGS sequence"/>
</dbReference>
<accession>D8QGH9</accession>
<organism evidence="3">
    <name type="scientific">Schizophyllum commune (strain H4-8 / FGSC 9210)</name>
    <name type="common">Split gill fungus</name>
    <dbReference type="NCBI Taxonomy" id="578458"/>
    <lineage>
        <taxon>Eukaryota</taxon>
        <taxon>Fungi</taxon>
        <taxon>Dikarya</taxon>
        <taxon>Basidiomycota</taxon>
        <taxon>Agaricomycotina</taxon>
        <taxon>Agaricomycetes</taxon>
        <taxon>Agaricomycetidae</taxon>
        <taxon>Agaricales</taxon>
        <taxon>Schizophyllaceae</taxon>
        <taxon>Schizophyllum</taxon>
    </lineage>
</organism>
<dbReference type="InParanoid" id="D8QGH9"/>
<protein>
    <submittedName>
        <fullName evidence="2">Expressed protein</fullName>
    </submittedName>
</protein>
<evidence type="ECO:0000313" key="2">
    <source>
        <dbReference type="EMBL" id="EFI93305.1"/>
    </source>
</evidence>
<dbReference type="EMBL" id="GL377311">
    <property type="protein sequence ID" value="EFI93305.1"/>
    <property type="molecule type" value="Genomic_DNA"/>
</dbReference>
<gene>
    <name evidence="2" type="ORF">SCHCODRAFT_86020</name>
</gene>
<proteinExistence type="predicted"/>
<keyword evidence="3" id="KW-1185">Reference proteome</keyword>
<reference evidence="2 3" key="1">
    <citation type="journal article" date="2010" name="Nat. Biotechnol.">
        <title>Genome sequence of the model mushroom Schizophyllum commune.</title>
        <authorList>
            <person name="Ohm R.A."/>
            <person name="de Jong J.F."/>
            <person name="Lugones L.G."/>
            <person name="Aerts A."/>
            <person name="Kothe E."/>
            <person name="Stajich J.E."/>
            <person name="de Vries R.P."/>
            <person name="Record E."/>
            <person name="Levasseur A."/>
            <person name="Baker S.E."/>
            <person name="Bartholomew K.A."/>
            <person name="Coutinho P.M."/>
            <person name="Erdmann S."/>
            <person name="Fowler T.J."/>
            <person name="Gathman A.C."/>
            <person name="Lombard V."/>
            <person name="Henrissat B."/>
            <person name="Knabe N."/>
            <person name="Kuees U."/>
            <person name="Lilly W.W."/>
            <person name="Lindquist E."/>
            <person name="Lucas S."/>
            <person name="Magnuson J.K."/>
            <person name="Piumi F."/>
            <person name="Raudaskoski M."/>
            <person name="Salamov A."/>
            <person name="Schmutz J."/>
            <person name="Schwarze F.W.M.R."/>
            <person name="vanKuyk P.A."/>
            <person name="Horton J.S."/>
            <person name="Grigoriev I.V."/>
            <person name="Woesten H.A.B."/>
        </authorList>
    </citation>
    <scope>NUCLEOTIDE SEQUENCE [LARGE SCALE GENOMIC DNA]</scope>
    <source>
        <strain evidence="3">H4-8 / FGSC 9210</strain>
    </source>
</reference>
<dbReference type="AlphaFoldDB" id="D8QGH9"/>